<accession>A0A0H5QXD3</accession>
<dbReference type="AlphaFoldDB" id="A0A0H5QXD3"/>
<name>A0A0H5QXD3_9EUKA</name>
<dbReference type="EMBL" id="HACM01006158">
    <property type="protein sequence ID" value="CRZ06600.1"/>
    <property type="molecule type" value="Transcribed_RNA"/>
</dbReference>
<proteinExistence type="predicted"/>
<sequence>NDRFAGWAIQNQLIAMQSIFMRFMVNFPSHTDGHYTPPRTDTIRQSPENQVVVWQFSFCEVQIVKTWWRESSWQLKATTLLKDRQQRCPVDPPRLVLGWGIHQLTLSDTSMSRTSSLLCWSYIFAPYLHRIAFHDMIYRQRLGQPLRS</sequence>
<organism evidence="1">
    <name type="scientific">Spongospora subterranea</name>
    <dbReference type="NCBI Taxonomy" id="70186"/>
    <lineage>
        <taxon>Eukaryota</taxon>
        <taxon>Sar</taxon>
        <taxon>Rhizaria</taxon>
        <taxon>Endomyxa</taxon>
        <taxon>Phytomyxea</taxon>
        <taxon>Plasmodiophorida</taxon>
        <taxon>Plasmodiophoridae</taxon>
        <taxon>Spongospora</taxon>
    </lineage>
</organism>
<evidence type="ECO:0000313" key="1">
    <source>
        <dbReference type="EMBL" id="CRZ06600.1"/>
    </source>
</evidence>
<reference evidence="1" key="1">
    <citation type="submission" date="2015-04" db="EMBL/GenBank/DDBJ databases">
        <title>The genome sequence of the plant pathogenic Rhizarian Plasmodiophora brassicae reveals insights in its biotrophic life cycle and the origin of chitin synthesis.</title>
        <authorList>
            <person name="Schwelm A."/>
            <person name="Fogelqvist J."/>
            <person name="Knaust A."/>
            <person name="Julke S."/>
            <person name="Lilja T."/>
            <person name="Dhandapani V."/>
            <person name="Bonilla-Rosso G."/>
            <person name="Karlsson M."/>
            <person name="Shevchenko A."/>
            <person name="Choi S.R."/>
            <person name="Kim H.G."/>
            <person name="Park J.Y."/>
            <person name="Lim Y.P."/>
            <person name="Ludwig-Muller J."/>
            <person name="Dixelius C."/>
        </authorList>
    </citation>
    <scope>NUCLEOTIDE SEQUENCE</scope>
    <source>
        <tissue evidence="1">Potato root galls</tissue>
    </source>
</reference>
<feature type="non-terminal residue" evidence="1">
    <location>
        <position position="1"/>
    </location>
</feature>
<protein>
    <submittedName>
        <fullName evidence="1">Uncharacterized protein</fullName>
    </submittedName>
</protein>